<sequence length="322" mass="36565">MSLKAESVSPDWFKHKRADKNLIVNPVIPWLMIGFPVLILVAIVIYPTIWMGYHAFQNTNMMKLFYQDWEYIGWQNFATVLSDDRMWDSVGRLIQYLIFGACLEVLLGTILALTLFELVKSQLARVIILILLVLPMMLPPSIVATLWKFLLQAYNGAVNHLLIKIGILGPMERIEWLDAGLSLWSLTMVDVWQWTALPLLIVYSGRVSLPPAIYEAAKVDGASQFMVLRRLTLPLLKEIIAIAFIIRFMDAYKFVDKVYVMTSGGPAQSSELPVFIAFQKGIREVEIGEAAAYAWIIFAVAMVLITLFLKYLKKVLKAQTFA</sequence>
<evidence type="ECO:0000256" key="1">
    <source>
        <dbReference type="ARBA" id="ARBA00004651"/>
    </source>
</evidence>
<keyword evidence="5 7" id="KW-1133">Transmembrane helix</keyword>
<keyword evidence="6 7" id="KW-0472">Membrane</keyword>
<feature type="transmembrane region" description="Helical" evidence="7">
    <location>
        <begin position="93"/>
        <end position="116"/>
    </location>
</feature>
<protein>
    <recommendedName>
        <fullName evidence="8">ABC transmembrane type-1 domain-containing protein</fullName>
    </recommendedName>
</protein>
<comment type="similarity">
    <text evidence="7">Belongs to the binding-protein-dependent transport system permease family.</text>
</comment>
<dbReference type="EMBL" id="NZEX01000157">
    <property type="protein sequence ID" value="MAH64366.1"/>
    <property type="molecule type" value="Genomic_DNA"/>
</dbReference>
<dbReference type="PROSITE" id="PS50928">
    <property type="entry name" value="ABC_TM1"/>
    <property type="match status" value="1"/>
</dbReference>
<dbReference type="Gene3D" id="1.10.3720.10">
    <property type="entry name" value="MetI-like"/>
    <property type="match status" value="1"/>
</dbReference>
<organism evidence="9 10">
    <name type="scientific">SAR324 cluster bacterium</name>
    <dbReference type="NCBI Taxonomy" id="2024889"/>
    <lineage>
        <taxon>Bacteria</taxon>
        <taxon>Deltaproteobacteria</taxon>
        <taxon>SAR324 cluster</taxon>
    </lineage>
</organism>
<name>A0A2D6YME2_9DELT</name>
<dbReference type="InterPro" id="IPR051393">
    <property type="entry name" value="ABC_transporter_permease"/>
</dbReference>
<gene>
    <name evidence="9" type="ORF">CMN54_13160</name>
</gene>
<feature type="transmembrane region" description="Helical" evidence="7">
    <location>
        <begin position="292"/>
        <end position="312"/>
    </location>
</feature>
<evidence type="ECO:0000313" key="9">
    <source>
        <dbReference type="EMBL" id="MAH64366.1"/>
    </source>
</evidence>
<dbReference type="InterPro" id="IPR000515">
    <property type="entry name" value="MetI-like"/>
</dbReference>
<comment type="caution">
    <text evidence="9">The sequence shown here is derived from an EMBL/GenBank/DDBJ whole genome shotgun (WGS) entry which is preliminary data.</text>
</comment>
<dbReference type="Pfam" id="PF00528">
    <property type="entry name" value="BPD_transp_1"/>
    <property type="match status" value="1"/>
</dbReference>
<keyword evidence="2 7" id="KW-0813">Transport</keyword>
<feature type="transmembrane region" description="Helical" evidence="7">
    <location>
        <begin position="230"/>
        <end position="249"/>
    </location>
</feature>
<keyword evidence="3" id="KW-1003">Cell membrane</keyword>
<reference evidence="10" key="1">
    <citation type="submission" date="2017-09" db="EMBL/GenBank/DDBJ databases">
        <title>The Reconstruction of 2,631 Draft Metagenome-Assembled Genomes from the Global Oceans.</title>
        <authorList>
            <person name="Tully B.J."/>
            <person name="Graham E.D."/>
            <person name="Heidelberg J.F."/>
        </authorList>
    </citation>
    <scope>NUCLEOTIDE SEQUENCE [LARGE SCALE GENOMIC DNA]</scope>
</reference>
<dbReference type="InterPro" id="IPR035906">
    <property type="entry name" value="MetI-like_sf"/>
</dbReference>
<feature type="transmembrane region" description="Helical" evidence="7">
    <location>
        <begin position="22"/>
        <end position="46"/>
    </location>
</feature>
<dbReference type="CDD" id="cd06261">
    <property type="entry name" value="TM_PBP2"/>
    <property type="match status" value="1"/>
</dbReference>
<evidence type="ECO:0000256" key="5">
    <source>
        <dbReference type="ARBA" id="ARBA00022989"/>
    </source>
</evidence>
<evidence type="ECO:0000256" key="2">
    <source>
        <dbReference type="ARBA" id="ARBA00022448"/>
    </source>
</evidence>
<dbReference type="PANTHER" id="PTHR30193">
    <property type="entry name" value="ABC TRANSPORTER PERMEASE PROTEIN"/>
    <property type="match status" value="1"/>
</dbReference>
<evidence type="ECO:0000259" key="8">
    <source>
        <dbReference type="PROSITE" id="PS50928"/>
    </source>
</evidence>
<evidence type="ECO:0000256" key="7">
    <source>
        <dbReference type="RuleBase" id="RU363032"/>
    </source>
</evidence>
<evidence type="ECO:0000256" key="6">
    <source>
        <dbReference type="ARBA" id="ARBA00023136"/>
    </source>
</evidence>
<dbReference type="SUPFAM" id="SSF161098">
    <property type="entry name" value="MetI-like"/>
    <property type="match status" value="1"/>
</dbReference>
<proteinExistence type="inferred from homology"/>
<dbReference type="GO" id="GO:0005886">
    <property type="term" value="C:plasma membrane"/>
    <property type="evidence" value="ECO:0007669"/>
    <property type="project" value="UniProtKB-SubCell"/>
</dbReference>
<feature type="domain" description="ABC transmembrane type-1" evidence="8">
    <location>
        <begin position="90"/>
        <end position="308"/>
    </location>
</feature>
<evidence type="ECO:0000256" key="4">
    <source>
        <dbReference type="ARBA" id="ARBA00022692"/>
    </source>
</evidence>
<evidence type="ECO:0000256" key="3">
    <source>
        <dbReference type="ARBA" id="ARBA00022475"/>
    </source>
</evidence>
<dbReference type="PANTHER" id="PTHR30193:SF37">
    <property type="entry name" value="INNER MEMBRANE ABC TRANSPORTER PERMEASE PROTEIN YCJO"/>
    <property type="match status" value="1"/>
</dbReference>
<dbReference type="AlphaFoldDB" id="A0A2D6YME2"/>
<dbReference type="GO" id="GO:0055085">
    <property type="term" value="P:transmembrane transport"/>
    <property type="evidence" value="ECO:0007669"/>
    <property type="project" value="InterPro"/>
</dbReference>
<accession>A0A2D6YME2</accession>
<evidence type="ECO:0000313" key="10">
    <source>
        <dbReference type="Proteomes" id="UP000226525"/>
    </source>
</evidence>
<feature type="transmembrane region" description="Helical" evidence="7">
    <location>
        <begin position="123"/>
        <end position="147"/>
    </location>
</feature>
<comment type="subcellular location">
    <subcellularLocation>
        <location evidence="1 7">Cell membrane</location>
        <topology evidence="1 7">Multi-pass membrane protein</topology>
    </subcellularLocation>
</comment>
<keyword evidence="4 7" id="KW-0812">Transmembrane</keyword>
<dbReference type="Proteomes" id="UP000226525">
    <property type="component" value="Unassembled WGS sequence"/>
</dbReference>